<evidence type="ECO:0000259" key="3">
    <source>
        <dbReference type="Pfam" id="PF07553"/>
    </source>
</evidence>
<protein>
    <submittedName>
        <fullName evidence="4">Ltp family lipoprotein</fullName>
    </submittedName>
</protein>
<accession>A0ABR8RUT1</accession>
<dbReference type="Pfam" id="PF07553">
    <property type="entry name" value="Lipoprotein_Ltp"/>
    <property type="match status" value="2"/>
</dbReference>
<dbReference type="Proteomes" id="UP000641803">
    <property type="component" value="Unassembled WGS sequence"/>
</dbReference>
<evidence type="ECO:0000256" key="2">
    <source>
        <dbReference type="SAM" id="MobiDB-lite"/>
    </source>
</evidence>
<keyword evidence="4" id="KW-0449">Lipoprotein</keyword>
<dbReference type="Gene3D" id="1.10.10.10">
    <property type="entry name" value="Winged helix-like DNA-binding domain superfamily/Winged helix DNA-binding domain"/>
    <property type="match status" value="2"/>
</dbReference>
<dbReference type="EMBL" id="JACSQQ010000019">
    <property type="protein sequence ID" value="MBD7951172.1"/>
    <property type="molecule type" value="Genomic_DNA"/>
</dbReference>
<evidence type="ECO:0000313" key="4">
    <source>
        <dbReference type="EMBL" id="MBD7951172.1"/>
    </source>
</evidence>
<feature type="domain" description="Putative host cell surface-exposed lipoprotein Ltp-like HTH region" evidence="3">
    <location>
        <begin position="116"/>
        <end position="157"/>
    </location>
</feature>
<dbReference type="RefSeq" id="WP_191796500.1">
    <property type="nucleotide sequence ID" value="NZ_JACSQQ010000019.1"/>
</dbReference>
<evidence type="ECO:0000313" key="5">
    <source>
        <dbReference type="Proteomes" id="UP000641803"/>
    </source>
</evidence>
<gene>
    <name evidence="4" type="ORF">H9652_12240</name>
</gene>
<organism evidence="4 5">
    <name type="scientific">Oerskovia rustica</name>
    <dbReference type="NCBI Taxonomy" id="2762237"/>
    <lineage>
        <taxon>Bacteria</taxon>
        <taxon>Bacillati</taxon>
        <taxon>Actinomycetota</taxon>
        <taxon>Actinomycetes</taxon>
        <taxon>Micrococcales</taxon>
        <taxon>Cellulomonadaceae</taxon>
        <taxon>Oerskovia</taxon>
    </lineage>
</organism>
<proteinExistence type="predicted"/>
<comment type="caution">
    <text evidence="4">The sequence shown here is derived from an EMBL/GenBank/DDBJ whole genome shotgun (WGS) entry which is preliminary data.</text>
</comment>
<dbReference type="InterPro" id="IPR011434">
    <property type="entry name" value="Ltp-like_HTH"/>
</dbReference>
<evidence type="ECO:0000256" key="1">
    <source>
        <dbReference type="SAM" id="Coils"/>
    </source>
</evidence>
<feature type="coiled-coil region" evidence="1">
    <location>
        <begin position="64"/>
        <end position="111"/>
    </location>
</feature>
<name>A0ABR8RUT1_9CELL</name>
<reference evidence="4 5" key="1">
    <citation type="submission" date="2020-08" db="EMBL/GenBank/DDBJ databases">
        <title>A Genomic Blueprint of the Chicken Gut Microbiome.</title>
        <authorList>
            <person name="Gilroy R."/>
            <person name="Ravi A."/>
            <person name="Getino M."/>
            <person name="Pursley I."/>
            <person name="Horton D.L."/>
            <person name="Alikhan N.-F."/>
            <person name="Baker D."/>
            <person name="Gharbi K."/>
            <person name="Hall N."/>
            <person name="Watson M."/>
            <person name="Adriaenssens E.M."/>
            <person name="Foster-Nyarko E."/>
            <person name="Jarju S."/>
            <person name="Secka A."/>
            <person name="Antonio M."/>
            <person name="Oren A."/>
            <person name="Chaudhuri R."/>
            <person name="La Ragione R.M."/>
            <person name="Hildebrand F."/>
            <person name="Pallen M.J."/>
        </authorList>
    </citation>
    <scope>NUCLEOTIDE SEQUENCE [LARGE SCALE GENOMIC DNA]</scope>
    <source>
        <strain evidence="4 5">Sa4CUA1</strain>
    </source>
</reference>
<sequence length="211" mass="21891">MPTTNSWFARHKILTGIGAASVLLIVLVAALSGGGGGNPDEPVADSAATQTQDDEKSAKDLAVEEAAEAERLAEEDAAAAAQAEADRLAEEQRLADEAAAAEAAAAEAARQGSVAQQNAYRSAVNYLDFTAFSRSGLAGQLEFEGFSAPDAEFAIARLETEGGVDWNAQAAASAANYLEFTSFSRSGLIEQLRFEGYTAEQAEHGVSTTGL</sequence>
<feature type="domain" description="Putative host cell surface-exposed lipoprotein Ltp-like HTH region" evidence="3">
    <location>
        <begin position="165"/>
        <end position="207"/>
    </location>
</feature>
<keyword evidence="5" id="KW-1185">Reference proteome</keyword>
<feature type="region of interest" description="Disordered" evidence="2">
    <location>
        <begin position="36"/>
        <end position="61"/>
    </location>
</feature>
<keyword evidence="1" id="KW-0175">Coiled coil</keyword>
<dbReference type="InterPro" id="IPR036388">
    <property type="entry name" value="WH-like_DNA-bd_sf"/>
</dbReference>